<reference evidence="3" key="1">
    <citation type="submission" date="2023-03" db="EMBL/GenBank/DDBJ databases">
        <title>Massive genome expansion in bonnet fungi (Mycena s.s.) driven by repeated elements and novel gene families across ecological guilds.</title>
        <authorList>
            <consortium name="Lawrence Berkeley National Laboratory"/>
            <person name="Harder C.B."/>
            <person name="Miyauchi S."/>
            <person name="Viragh M."/>
            <person name="Kuo A."/>
            <person name="Thoen E."/>
            <person name="Andreopoulos B."/>
            <person name="Lu D."/>
            <person name="Skrede I."/>
            <person name="Drula E."/>
            <person name="Henrissat B."/>
            <person name="Morin E."/>
            <person name="Kohler A."/>
            <person name="Barry K."/>
            <person name="LaButti K."/>
            <person name="Morin E."/>
            <person name="Salamov A."/>
            <person name="Lipzen A."/>
            <person name="Mereny Z."/>
            <person name="Hegedus B."/>
            <person name="Baldrian P."/>
            <person name="Stursova M."/>
            <person name="Weitz H."/>
            <person name="Taylor A."/>
            <person name="Grigoriev I.V."/>
            <person name="Nagy L.G."/>
            <person name="Martin F."/>
            <person name="Kauserud H."/>
        </authorList>
    </citation>
    <scope>NUCLEOTIDE SEQUENCE</scope>
    <source>
        <strain evidence="3">9144</strain>
    </source>
</reference>
<feature type="compositionally biased region" description="Low complexity" evidence="1">
    <location>
        <begin position="231"/>
        <end position="262"/>
    </location>
</feature>
<feature type="signal peptide" evidence="2">
    <location>
        <begin position="1"/>
        <end position="30"/>
    </location>
</feature>
<evidence type="ECO:0000256" key="1">
    <source>
        <dbReference type="SAM" id="MobiDB-lite"/>
    </source>
</evidence>
<gene>
    <name evidence="3" type="ORF">GGX14DRAFT_623266</name>
</gene>
<accession>A0AAD6YBC6</accession>
<feature type="region of interest" description="Disordered" evidence="1">
    <location>
        <begin position="231"/>
        <end position="264"/>
    </location>
</feature>
<dbReference type="Proteomes" id="UP001219525">
    <property type="component" value="Unassembled WGS sequence"/>
</dbReference>
<organism evidence="3 4">
    <name type="scientific">Mycena pura</name>
    <dbReference type="NCBI Taxonomy" id="153505"/>
    <lineage>
        <taxon>Eukaryota</taxon>
        <taxon>Fungi</taxon>
        <taxon>Dikarya</taxon>
        <taxon>Basidiomycota</taxon>
        <taxon>Agaricomycotina</taxon>
        <taxon>Agaricomycetes</taxon>
        <taxon>Agaricomycetidae</taxon>
        <taxon>Agaricales</taxon>
        <taxon>Marasmiineae</taxon>
        <taxon>Mycenaceae</taxon>
        <taxon>Mycena</taxon>
    </lineage>
</organism>
<comment type="caution">
    <text evidence="3">The sequence shown here is derived from an EMBL/GenBank/DDBJ whole genome shotgun (WGS) entry which is preliminary data.</text>
</comment>
<evidence type="ECO:0000313" key="3">
    <source>
        <dbReference type="EMBL" id="KAJ7211632.1"/>
    </source>
</evidence>
<evidence type="ECO:0000256" key="2">
    <source>
        <dbReference type="SAM" id="SignalP"/>
    </source>
</evidence>
<feature type="chain" id="PRO_5042260067" description="GPI anchored protein" evidence="2">
    <location>
        <begin position="31"/>
        <end position="458"/>
    </location>
</feature>
<dbReference type="EMBL" id="JARJCW010000025">
    <property type="protein sequence ID" value="KAJ7211632.1"/>
    <property type="molecule type" value="Genomic_DNA"/>
</dbReference>
<keyword evidence="4" id="KW-1185">Reference proteome</keyword>
<sequence>MVAFSVQMPVLTTLPLFLAILLHTHAAVYAHRPLLPIAGTGLIRPKRIEGLLGRAVRELFCDPGFGLCDDGSGTESGQLESLHPFMILAGCCPDGDECCTFGGCCPSGDYAHVHYKKSQNCVTDSEGNEGCCPDGEMCEGGGGVITIGGGGGGKTTHKNPPPPPKTTTHKNPPPPPKTTTHTDPPPPPTTTTTIYVRILAATHEATTSPAGETLHRIALLRCHVLTVKAATSATNSPETTTAPTPTPSGLSAPPSPSPGAENVYTSVDNTDITWEGAWVTTTSACNATSSAKRCAGDSSLDATGTMTYSFTGYSIAMSFASSNLAYGVQINEKSWSFSAADAFNCTYGIVYNVEFQEVQTINVQVNIDSTSSDRRSISGATLEERADAPWHLDVNDFVVQVADTSSSSSGGSSTSTGGLPTTSSAANAGSALRVPIKHGAFLMAYLACMAGFTPAILL</sequence>
<name>A0AAD6YBC6_9AGAR</name>
<keyword evidence="2" id="KW-0732">Signal</keyword>
<dbReference type="AlphaFoldDB" id="A0AAD6YBC6"/>
<evidence type="ECO:0008006" key="5">
    <source>
        <dbReference type="Google" id="ProtNLM"/>
    </source>
</evidence>
<evidence type="ECO:0000313" key="4">
    <source>
        <dbReference type="Proteomes" id="UP001219525"/>
    </source>
</evidence>
<feature type="compositionally biased region" description="Pro residues" evidence="1">
    <location>
        <begin position="159"/>
        <end position="189"/>
    </location>
</feature>
<protein>
    <recommendedName>
        <fullName evidence="5">GPI anchored protein</fullName>
    </recommendedName>
</protein>
<proteinExistence type="predicted"/>
<feature type="region of interest" description="Disordered" evidence="1">
    <location>
        <begin position="146"/>
        <end position="191"/>
    </location>
</feature>